<feature type="transmembrane region" description="Helical" evidence="1">
    <location>
        <begin position="53"/>
        <end position="76"/>
    </location>
</feature>
<name>A0A401QUG2_STRNR</name>
<protein>
    <recommendedName>
        <fullName evidence="4">Transmembrane protein</fullName>
    </recommendedName>
</protein>
<feature type="transmembrane region" description="Helical" evidence="1">
    <location>
        <begin position="82"/>
        <end position="104"/>
    </location>
</feature>
<evidence type="ECO:0000313" key="2">
    <source>
        <dbReference type="EMBL" id="GCB88932.1"/>
    </source>
</evidence>
<proteinExistence type="predicted"/>
<keyword evidence="1" id="KW-0812">Transmembrane</keyword>
<feature type="transmembrane region" description="Helical" evidence="1">
    <location>
        <begin position="124"/>
        <end position="145"/>
    </location>
</feature>
<comment type="caution">
    <text evidence="2">The sequence shown here is derived from an EMBL/GenBank/DDBJ whole genome shotgun (WGS) entry which is preliminary data.</text>
</comment>
<sequence>MNHLHGTGTAAAFAIAVTFVWLGMVLAISFLEAPLKFRAPGVTLPLGLGIGRIVFRALNAVEAVLAMALVTAVALASPTVPVIVLTVLVVLLLAVQLAAVRPVLNRRSDRVLAGEQLPRSRAHLYYVACELAKVVALLALGVTVLDSVT</sequence>
<keyword evidence="1" id="KW-0472">Membrane</keyword>
<evidence type="ECO:0000256" key="1">
    <source>
        <dbReference type="SAM" id="Phobius"/>
    </source>
</evidence>
<dbReference type="Proteomes" id="UP000288351">
    <property type="component" value="Unassembled WGS sequence"/>
</dbReference>
<organism evidence="2 3">
    <name type="scientific">Streptomyces noursei</name>
    <name type="common">Streptomyces albulus</name>
    <dbReference type="NCBI Taxonomy" id="1971"/>
    <lineage>
        <taxon>Bacteria</taxon>
        <taxon>Bacillati</taxon>
        <taxon>Actinomycetota</taxon>
        <taxon>Actinomycetes</taxon>
        <taxon>Kitasatosporales</taxon>
        <taxon>Streptomycetaceae</taxon>
        <taxon>Streptomyces</taxon>
    </lineage>
</organism>
<reference evidence="2 3" key="1">
    <citation type="journal article" date="2019" name="Microbiol. Resour. Announc.">
        <title>Draft Genome Sequence of the Most Traditional epsilon-Poly-l-Lysine Producer, Streptomyces albulus NBRC14147.</title>
        <authorList>
            <person name="Yamanaka K."/>
            <person name="Hamano Y."/>
        </authorList>
    </citation>
    <scope>NUCLEOTIDE SEQUENCE [LARGE SCALE GENOMIC DNA]</scope>
    <source>
        <strain evidence="2 3">NBRC 14147</strain>
    </source>
</reference>
<feature type="transmembrane region" description="Helical" evidence="1">
    <location>
        <begin position="12"/>
        <end position="33"/>
    </location>
</feature>
<evidence type="ECO:0000313" key="3">
    <source>
        <dbReference type="Proteomes" id="UP000288351"/>
    </source>
</evidence>
<dbReference type="EMBL" id="BHXC01000006">
    <property type="protein sequence ID" value="GCB88932.1"/>
    <property type="molecule type" value="Genomic_DNA"/>
</dbReference>
<dbReference type="AlphaFoldDB" id="A0A401QUG2"/>
<gene>
    <name evidence="2" type="ORF">SALB_01605</name>
</gene>
<evidence type="ECO:0008006" key="4">
    <source>
        <dbReference type="Google" id="ProtNLM"/>
    </source>
</evidence>
<accession>A0A401QUG2</accession>
<keyword evidence="1" id="KW-1133">Transmembrane helix</keyword>